<comment type="caution">
    <text evidence="2">The sequence shown here is derived from an EMBL/GenBank/DDBJ whole genome shotgun (WGS) entry which is preliminary data.</text>
</comment>
<dbReference type="EMBL" id="AQQZ01000005">
    <property type="protein sequence ID" value="KNG93271.1"/>
    <property type="molecule type" value="Genomic_DNA"/>
</dbReference>
<evidence type="ECO:0000259" key="1">
    <source>
        <dbReference type="SMART" id="SM01043"/>
    </source>
</evidence>
<protein>
    <recommendedName>
        <fullName evidence="1">Bacterial transcriptional activator domain-containing protein</fullName>
    </recommendedName>
</protein>
<sequence>MAELPGLSLIGAASATAPAPDGSVTARRSLAVLAMLAVAEGQPVPRELIASTIWSEVDDARARASLRQTLSELRAVSATFTDALDVTRQAVALRADGVTCDLWRLMRAAERADVAGLRLIPANLGPQFLYGYEDLGESFADWLAETRDVIVNRLVSTLMRGFDDPDATTDQRRGLAEAALRLNPLNERAARVAMQALADDGDVAQALNVYARLYALMDEELGMEPSDDTQDLAVAIKQSQRATTDAARPPARVLGSYGQPVLGVLPMATFGNDIETRQLGEMFVEDIVCSLAACRELPTLSNATSRHLADAPDPVHHLRDQHGVTYALRSTLRRDARSGRCRVTTQLVGSESGLAIWGQTFDTSDAELFGVQAEIAGKVVSALVPHIHAAEFQAVESFRASDLNAYQMLLRARHLTYALNRDSLGEARTLLGDCAATHPGFAPAHVALAEVHSIQIGQNWSSDPATDTAAIKAALGEALRLNPRDARAMAMMGHNVGIYERAYPRAKATVEQAVDALPNDAETLIWSTPVLAFTDDHDTAIRNAEKAIALSPEDPMMFRFEHFASIAHFTAGRYEEAAQYGLASMERNPRYTSNLRATMGALARLDRIDEIAPLRDLHHEITPDFRIRDFISGQAFNSSEKRAAFGKLLAKAGLPD</sequence>
<dbReference type="RefSeq" id="WP_050531228.1">
    <property type="nucleotide sequence ID" value="NZ_AQQZ01000005.1"/>
</dbReference>
<gene>
    <name evidence="2" type="ORF">ATO11_12520</name>
</gene>
<name>A0A0L1JNE1_9RHOB</name>
<reference evidence="2 3" key="1">
    <citation type="journal article" date="2015" name="Int. J. Syst. Evol. Microbiol.">
        <title>Aestuariivita atlantica sp. nov., isolated from deep sea sediment of the Atlantic Ocean.</title>
        <authorList>
            <person name="Li G."/>
            <person name="Lai Q."/>
            <person name="Du Y."/>
            <person name="Liu X."/>
            <person name="Sun F."/>
            <person name="Shao Z."/>
        </authorList>
    </citation>
    <scope>NUCLEOTIDE SEQUENCE [LARGE SCALE GENOMIC DNA]</scope>
    <source>
        <strain evidence="2 3">22II-S11-z3</strain>
    </source>
</reference>
<organism evidence="2 3">
    <name type="scientific">Pseudaestuariivita atlantica</name>
    <dbReference type="NCBI Taxonomy" id="1317121"/>
    <lineage>
        <taxon>Bacteria</taxon>
        <taxon>Pseudomonadati</taxon>
        <taxon>Pseudomonadota</taxon>
        <taxon>Alphaproteobacteria</taxon>
        <taxon>Rhodobacterales</taxon>
        <taxon>Paracoccaceae</taxon>
        <taxon>Pseudaestuariivita</taxon>
    </lineage>
</organism>
<dbReference type="InterPro" id="IPR005158">
    <property type="entry name" value="BTAD"/>
</dbReference>
<dbReference type="PANTHER" id="PTHR35807">
    <property type="entry name" value="TRANSCRIPTIONAL REGULATOR REDD-RELATED"/>
    <property type="match status" value="1"/>
</dbReference>
<evidence type="ECO:0000313" key="3">
    <source>
        <dbReference type="Proteomes" id="UP000036938"/>
    </source>
</evidence>
<dbReference type="STRING" id="1317121.ATO11_12520"/>
<dbReference type="Proteomes" id="UP000036938">
    <property type="component" value="Unassembled WGS sequence"/>
</dbReference>
<dbReference type="InterPro" id="IPR011990">
    <property type="entry name" value="TPR-like_helical_dom_sf"/>
</dbReference>
<dbReference type="SMART" id="SM01043">
    <property type="entry name" value="BTAD"/>
    <property type="match status" value="1"/>
</dbReference>
<dbReference type="AlphaFoldDB" id="A0A0L1JNE1"/>
<proteinExistence type="predicted"/>
<keyword evidence="3" id="KW-1185">Reference proteome</keyword>
<dbReference type="SUPFAM" id="SSF48452">
    <property type="entry name" value="TPR-like"/>
    <property type="match status" value="2"/>
</dbReference>
<feature type="domain" description="Bacterial transcriptional activator" evidence="1">
    <location>
        <begin position="100"/>
        <end position="237"/>
    </location>
</feature>
<dbReference type="InterPro" id="IPR051677">
    <property type="entry name" value="AfsR-DnrI-RedD_regulator"/>
</dbReference>
<dbReference type="Gene3D" id="1.25.40.10">
    <property type="entry name" value="Tetratricopeptide repeat domain"/>
    <property type="match status" value="2"/>
</dbReference>
<accession>A0A0L1JNE1</accession>
<dbReference type="Pfam" id="PF03704">
    <property type="entry name" value="BTAD"/>
    <property type="match status" value="1"/>
</dbReference>
<evidence type="ECO:0000313" key="2">
    <source>
        <dbReference type="EMBL" id="KNG93271.1"/>
    </source>
</evidence>
<dbReference type="OrthoDB" id="54411at2"/>